<dbReference type="InterPro" id="IPR009057">
    <property type="entry name" value="Homeodomain-like_sf"/>
</dbReference>
<protein>
    <recommendedName>
        <fullName evidence="2">Integrase catalytic domain-containing protein</fullName>
    </recommendedName>
</protein>
<dbReference type="Proteomes" id="UP000010798">
    <property type="component" value="Chromosome"/>
</dbReference>
<proteinExistence type="predicted"/>
<reference evidence="3 4" key="1">
    <citation type="submission" date="2012-02" db="EMBL/GenBank/DDBJ databases">
        <title>Complete sequence of chromosome of Singulisphaera acidiphila DSM 18658.</title>
        <authorList>
            <consortium name="US DOE Joint Genome Institute (JGI-PGF)"/>
            <person name="Lucas S."/>
            <person name="Copeland A."/>
            <person name="Lapidus A."/>
            <person name="Glavina del Rio T."/>
            <person name="Dalin E."/>
            <person name="Tice H."/>
            <person name="Bruce D."/>
            <person name="Goodwin L."/>
            <person name="Pitluck S."/>
            <person name="Peters L."/>
            <person name="Ovchinnikova G."/>
            <person name="Chertkov O."/>
            <person name="Kyrpides N."/>
            <person name="Mavromatis K."/>
            <person name="Ivanova N."/>
            <person name="Brettin T."/>
            <person name="Detter J.C."/>
            <person name="Han C."/>
            <person name="Larimer F."/>
            <person name="Land M."/>
            <person name="Hauser L."/>
            <person name="Markowitz V."/>
            <person name="Cheng J.-F."/>
            <person name="Hugenholtz P."/>
            <person name="Woyke T."/>
            <person name="Wu D."/>
            <person name="Tindall B."/>
            <person name="Pomrenke H."/>
            <person name="Brambilla E."/>
            <person name="Klenk H.-P."/>
            <person name="Eisen J.A."/>
        </authorList>
    </citation>
    <scope>NUCLEOTIDE SEQUENCE [LARGE SCALE GENOMIC DNA]</scope>
    <source>
        <strain evidence="4">ATCC BAA-1392 / DSM 18658 / VKM B-2454 / MOB10</strain>
    </source>
</reference>
<organism evidence="3 4">
    <name type="scientific">Singulisphaera acidiphila (strain ATCC BAA-1392 / DSM 18658 / VKM B-2454 / MOB10)</name>
    <dbReference type="NCBI Taxonomy" id="886293"/>
    <lineage>
        <taxon>Bacteria</taxon>
        <taxon>Pseudomonadati</taxon>
        <taxon>Planctomycetota</taxon>
        <taxon>Planctomycetia</taxon>
        <taxon>Isosphaerales</taxon>
        <taxon>Isosphaeraceae</taxon>
        <taxon>Singulisphaera</taxon>
    </lineage>
</organism>
<dbReference type="SUPFAM" id="SSF46689">
    <property type="entry name" value="Homeodomain-like"/>
    <property type="match status" value="1"/>
</dbReference>
<dbReference type="STRING" id="886293.Sinac_7413"/>
<accession>L0DSW2</accession>
<name>L0DSW2_SINAD</name>
<dbReference type="HOGENOM" id="CLU_668854_0_0_0"/>
<dbReference type="AlphaFoldDB" id="L0DSW2"/>
<dbReference type="RefSeq" id="WP_015250518.1">
    <property type="nucleotide sequence ID" value="NC_019892.1"/>
</dbReference>
<evidence type="ECO:0000259" key="2">
    <source>
        <dbReference type="PROSITE" id="PS50994"/>
    </source>
</evidence>
<dbReference type="GO" id="GO:0015074">
    <property type="term" value="P:DNA integration"/>
    <property type="evidence" value="ECO:0007669"/>
    <property type="project" value="InterPro"/>
</dbReference>
<feature type="region of interest" description="Disordered" evidence="1">
    <location>
        <begin position="182"/>
        <end position="222"/>
    </location>
</feature>
<dbReference type="eggNOG" id="COG2801">
    <property type="taxonomic scope" value="Bacteria"/>
</dbReference>
<dbReference type="EMBL" id="CP003364">
    <property type="protein sequence ID" value="AGA31451.1"/>
    <property type="molecule type" value="Genomic_DNA"/>
</dbReference>
<dbReference type="KEGG" id="saci:Sinac_7413"/>
<feature type="domain" description="Integrase catalytic" evidence="2">
    <location>
        <begin position="132"/>
        <end position="259"/>
    </location>
</feature>
<evidence type="ECO:0000256" key="1">
    <source>
        <dbReference type="SAM" id="MobiDB-lite"/>
    </source>
</evidence>
<evidence type="ECO:0000313" key="4">
    <source>
        <dbReference type="Proteomes" id="UP000010798"/>
    </source>
</evidence>
<dbReference type="InterPro" id="IPR001584">
    <property type="entry name" value="Integrase_cat-core"/>
</dbReference>
<evidence type="ECO:0000313" key="3">
    <source>
        <dbReference type="EMBL" id="AGA31451.1"/>
    </source>
</evidence>
<gene>
    <name evidence="3" type="ordered locus">Sinac_7413</name>
</gene>
<dbReference type="PROSITE" id="PS50994">
    <property type="entry name" value="INTEGRASE"/>
    <property type="match status" value="1"/>
</dbReference>
<keyword evidence="4" id="KW-1185">Reference proteome</keyword>
<sequence length="411" mass="45921">MPRPVPLPVRQAIWNRFRDGQDVLTIAEGLGVPPRTVRRLFSRFRSARQDPLAPSYDRCGTATPKPTEPLVHAVLELRREHPTWGAGLIRVMLRRRLPGEPLPATRTLQRWLLRADLAPAPPGRRPSSVSRRAARPHEVWQMDAAELVPLRTGRQVCWLRIVDECSGAVLWTEVFPPSPLEPSAARVDSDPTSLGFHPLGPARATSGRQRDAVGRGAGRSSHRPGAVWLAGLAVGLDYNPPATPQDNGVVERSQGTAKRWGEPHTCDTLEDLRQRLEMMDEIQRGEYPSVRGRSRQEAYPELAHSGRDFSPGWEESHWSLDAVAGYLTGYAGRRKVGVSGAISVYNRDLYIGVIHEKETVYLSYNPLSNEWVVADDEGRQLSRQTASEICRERIMTLTVTCKQPNKRTGDK</sequence>